<evidence type="ECO:0000313" key="2">
    <source>
        <dbReference type="Proteomes" id="UP000622166"/>
    </source>
</evidence>
<proteinExistence type="predicted"/>
<keyword evidence="2" id="KW-1185">Reference proteome</keyword>
<accession>A0A918QCP5</accession>
<gene>
    <name evidence="1" type="ORF">GCM10010365_71040</name>
</gene>
<dbReference type="Proteomes" id="UP000622166">
    <property type="component" value="Unassembled WGS sequence"/>
</dbReference>
<organism evidence="1 2">
    <name type="scientific">Streptomyces poonensis</name>
    <dbReference type="NCBI Taxonomy" id="68255"/>
    <lineage>
        <taxon>Bacteria</taxon>
        <taxon>Bacillati</taxon>
        <taxon>Actinomycetota</taxon>
        <taxon>Actinomycetes</taxon>
        <taxon>Kitasatosporales</taxon>
        <taxon>Streptomycetaceae</taxon>
        <taxon>Streptomyces</taxon>
    </lineage>
</organism>
<sequence length="109" mass="11981">MPRERRGRAGPLQCEGDKILIEVEDLAQMPVRDPGMGLGHLGGAFEDDRQKQLFLVHMVVVNGARGHAGFSRDHVDAGTAVPLLPEHRPRRLRDGTTFVGLTTVRSLGY</sequence>
<comment type="caution">
    <text evidence="1">The sequence shown here is derived from an EMBL/GenBank/DDBJ whole genome shotgun (WGS) entry which is preliminary data.</text>
</comment>
<evidence type="ECO:0000313" key="1">
    <source>
        <dbReference type="EMBL" id="GGZ39991.1"/>
    </source>
</evidence>
<protein>
    <submittedName>
        <fullName evidence="1">Uncharacterized protein</fullName>
    </submittedName>
</protein>
<dbReference type="EMBL" id="BMVW01000023">
    <property type="protein sequence ID" value="GGZ39991.1"/>
    <property type="molecule type" value="Genomic_DNA"/>
</dbReference>
<reference evidence="1" key="1">
    <citation type="journal article" date="2014" name="Int. J. Syst. Evol. Microbiol.">
        <title>Complete genome sequence of Corynebacterium casei LMG S-19264T (=DSM 44701T), isolated from a smear-ripened cheese.</title>
        <authorList>
            <consortium name="US DOE Joint Genome Institute (JGI-PGF)"/>
            <person name="Walter F."/>
            <person name="Albersmeier A."/>
            <person name="Kalinowski J."/>
            <person name="Ruckert C."/>
        </authorList>
    </citation>
    <scope>NUCLEOTIDE SEQUENCE</scope>
    <source>
        <strain evidence="1">JCM 4815</strain>
    </source>
</reference>
<name>A0A918QCP5_9ACTN</name>
<reference evidence="1" key="2">
    <citation type="submission" date="2020-09" db="EMBL/GenBank/DDBJ databases">
        <authorList>
            <person name="Sun Q."/>
            <person name="Ohkuma M."/>
        </authorList>
    </citation>
    <scope>NUCLEOTIDE SEQUENCE</scope>
    <source>
        <strain evidence="1">JCM 4815</strain>
    </source>
</reference>
<dbReference type="AlphaFoldDB" id="A0A918QCP5"/>